<dbReference type="InterPro" id="IPR039537">
    <property type="entry name" value="Retrotran_Ty1/copia-like"/>
</dbReference>
<dbReference type="AlphaFoldDB" id="A0A6L2NJU7"/>
<dbReference type="InterPro" id="IPR054722">
    <property type="entry name" value="PolX-like_BBD"/>
</dbReference>
<dbReference type="SUPFAM" id="SSF53098">
    <property type="entry name" value="Ribonuclease H-like"/>
    <property type="match status" value="1"/>
</dbReference>
<keyword evidence="1" id="KW-0645">Protease</keyword>
<dbReference type="GO" id="GO:0006508">
    <property type="term" value="P:proteolysis"/>
    <property type="evidence" value="ECO:0007669"/>
    <property type="project" value="UniProtKB-KW"/>
</dbReference>
<dbReference type="InterPro" id="IPR012337">
    <property type="entry name" value="RNaseH-like_sf"/>
</dbReference>
<evidence type="ECO:0000313" key="4">
    <source>
        <dbReference type="EMBL" id="GEU85857.1"/>
    </source>
</evidence>
<protein>
    <recommendedName>
        <fullName evidence="3">Retrovirus-related Pol polyprotein from transposon TNT 1-94-like beta-barrel domain-containing protein</fullName>
    </recommendedName>
</protein>
<feature type="compositionally biased region" description="Polar residues" evidence="2">
    <location>
        <begin position="866"/>
        <end position="879"/>
    </location>
</feature>
<feature type="compositionally biased region" description="Low complexity" evidence="2">
    <location>
        <begin position="456"/>
        <end position="467"/>
    </location>
</feature>
<dbReference type="PANTHER" id="PTHR42648">
    <property type="entry name" value="TRANSPOSASE, PUTATIVE-RELATED"/>
    <property type="match status" value="1"/>
</dbReference>
<feature type="compositionally biased region" description="Basic and acidic residues" evidence="2">
    <location>
        <begin position="883"/>
        <end position="895"/>
    </location>
</feature>
<feature type="compositionally biased region" description="Basic and acidic residues" evidence="2">
    <location>
        <begin position="853"/>
        <end position="865"/>
    </location>
</feature>
<proteinExistence type="predicted"/>
<dbReference type="GO" id="GO:0008233">
    <property type="term" value="F:peptidase activity"/>
    <property type="evidence" value="ECO:0007669"/>
    <property type="project" value="UniProtKB-KW"/>
</dbReference>
<dbReference type="Pfam" id="PF22936">
    <property type="entry name" value="Pol_BBD"/>
    <property type="match status" value="1"/>
</dbReference>
<name>A0A6L2NJU7_TANCI</name>
<feature type="compositionally biased region" description="Polar residues" evidence="2">
    <location>
        <begin position="445"/>
        <end position="455"/>
    </location>
</feature>
<evidence type="ECO:0000256" key="2">
    <source>
        <dbReference type="SAM" id="MobiDB-lite"/>
    </source>
</evidence>
<comment type="caution">
    <text evidence="4">The sequence shown here is derived from an EMBL/GenBank/DDBJ whole genome shotgun (WGS) entry which is preliminary data.</text>
</comment>
<sequence>MRIEQYFLITDYSIWEVILNGDSHVPTRIVEGVVQPVAPTTAEQKLARKNELKARGTDSHNLAFVSSTSTDSTTDSVSVAVNVSAIGTKLISSTLPNVDSLSNAVIYSFFTSQSSSPQLDNEDLKKIDVDDLKEMDLKWQMTTLTIRVRRKGHFARECRSPKDSRRTSEKECSKEEPTNFALMVFSSSSSNSSSDNEVSSCSKACSKAYSQLQTQYDTLIENFQENIKLLNIEVQLRDTALTTLRQKLDTTEKERDDLNMKCDCDSWPPSNLYDRFVPSGGYHAVPPLVTGTFMPPKPDLVFHTPPSDKNEHLAFNVSKDVPSFAQSSELIKSPRHSGQLFQAPILVAPTILLRSNPYFKGSRKLAHRTYALRDIHKQYAPVNHSKFPLHKVPTVAPPQSQSVLTTAARTVSAVKPIFSMTRPKLASRAVSKSKSPFRRHLPRHPSSNSSNSTPRVTAAKASTVSAAQDKKGTWGNPQQALKDKGVIDSGCSRHMTVNMSYLFNFEELNGGYVAFRGNPKGGKIIRKGKIKTGKLGFDDVYFVKELNFNIFGVSQMLGHVNFKTINKLVKRNLVRGLPTKVFTNYNSCVACKKGKQHRASCKSKTVSSVDQPLLRLHMDLFGPTFVKSLNETPPVLKTFIIGLENLLSLKVKVIRCDNGTEFKNSDLNQFCGLKDSLLPIPFWAEAVNTACYVQNRVLVTKPHNKTPYELLHGRLPSIGFMRPFGCPVIILNTLDPLGKFHRKVDEGFLVRYFVCSKAFRVFNSRTCIVQETLHVNFMENKPNVAGSGPAWLFDIDSLTRTMNYHPVIAENQTNSYAGLQDTEKVRNEGTHTYVLFPVLYDGFTNSQNNNKDVLFDGKEHDDDIQKSVSPDIHSSSSGARTRKQGDKTENKDKGKSPVITIIGFRDLNAELEECTNNNSNGVNSASSSVSTAGHNFINSTNIFSDNGPLNAAASPTAANSSDMPNLEDLIHSDNADDVGAEADINNLKSIILVSPISTTRIHKDHPIS</sequence>
<organism evidence="4">
    <name type="scientific">Tanacetum cinerariifolium</name>
    <name type="common">Dalmatian daisy</name>
    <name type="synonym">Chrysanthemum cinerariifolium</name>
    <dbReference type="NCBI Taxonomy" id="118510"/>
    <lineage>
        <taxon>Eukaryota</taxon>
        <taxon>Viridiplantae</taxon>
        <taxon>Streptophyta</taxon>
        <taxon>Embryophyta</taxon>
        <taxon>Tracheophyta</taxon>
        <taxon>Spermatophyta</taxon>
        <taxon>Magnoliopsida</taxon>
        <taxon>eudicotyledons</taxon>
        <taxon>Gunneridae</taxon>
        <taxon>Pentapetalae</taxon>
        <taxon>asterids</taxon>
        <taxon>campanulids</taxon>
        <taxon>Asterales</taxon>
        <taxon>Asteraceae</taxon>
        <taxon>Asteroideae</taxon>
        <taxon>Anthemideae</taxon>
        <taxon>Anthemidinae</taxon>
        <taxon>Tanacetum</taxon>
    </lineage>
</organism>
<dbReference type="EMBL" id="BKCJ010009195">
    <property type="protein sequence ID" value="GEU85857.1"/>
    <property type="molecule type" value="Genomic_DNA"/>
</dbReference>
<feature type="domain" description="Retrovirus-related Pol polyprotein from transposon TNT 1-94-like beta-barrel" evidence="3">
    <location>
        <begin position="486"/>
        <end position="556"/>
    </location>
</feature>
<gene>
    <name evidence="4" type="ORF">Tci_057835</name>
</gene>
<evidence type="ECO:0000259" key="3">
    <source>
        <dbReference type="Pfam" id="PF22936"/>
    </source>
</evidence>
<keyword evidence="1" id="KW-0378">Hydrolase</keyword>
<reference evidence="4" key="1">
    <citation type="journal article" date="2019" name="Sci. Rep.">
        <title>Draft genome of Tanacetum cinerariifolium, the natural source of mosquito coil.</title>
        <authorList>
            <person name="Yamashiro T."/>
            <person name="Shiraishi A."/>
            <person name="Satake H."/>
            <person name="Nakayama K."/>
        </authorList>
    </citation>
    <scope>NUCLEOTIDE SEQUENCE</scope>
</reference>
<feature type="region of interest" description="Disordered" evidence="2">
    <location>
        <begin position="851"/>
        <end position="895"/>
    </location>
</feature>
<feature type="region of interest" description="Disordered" evidence="2">
    <location>
        <begin position="425"/>
        <end position="479"/>
    </location>
</feature>
<evidence type="ECO:0000256" key="1">
    <source>
        <dbReference type="ARBA" id="ARBA00022670"/>
    </source>
</evidence>
<dbReference type="PANTHER" id="PTHR42648:SF32">
    <property type="entry name" value="RIBONUCLEASE H-LIKE DOMAIN, GAG-PRE-INTEGRASE DOMAIN PROTEIN-RELATED"/>
    <property type="match status" value="1"/>
</dbReference>
<accession>A0A6L2NJU7</accession>